<protein>
    <submittedName>
        <fullName evidence="2">Uncharacterized protein</fullName>
    </submittedName>
</protein>
<accession>A0AAN7UYI6</accession>
<dbReference type="AlphaFoldDB" id="A0AAN7UYI6"/>
<feature type="region of interest" description="Disordered" evidence="1">
    <location>
        <begin position="1"/>
        <end position="40"/>
    </location>
</feature>
<evidence type="ECO:0000313" key="2">
    <source>
        <dbReference type="EMBL" id="KAK5637089.1"/>
    </source>
</evidence>
<dbReference type="Proteomes" id="UP001305414">
    <property type="component" value="Unassembled WGS sequence"/>
</dbReference>
<sequence length="300" mass="33818">MEPNTPPSKAPDPSLARPEKVESNSGLPGSSRPPLEVLYPGPADPKKVEVDIVAVHGLGSNVDWSWTWQNKKGTRPPVHWLKDDDMLPCVVPHARIIAYNYESRWHAGAPKIRLELCDEELNLDQLILILICLTGFIICRPYQNAQISPAIYNRLCASWDPFRGTKMQNLAKIVARLIAPVGSHDGIIEELQQDGKHLADDVHAFSQLRNKLDISTTCFIELHDSDYRRKVGLDGWARARVVEEESAHIPGWGRAPLYADHFNLNKFDGPNNHSFLSVSNELCRMCANWKSVLEKRKQLP</sequence>
<comment type="caution">
    <text evidence="2">The sequence shown here is derived from an EMBL/GenBank/DDBJ whole genome shotgun (WGS) entry which is preliminary data.</text>
</comment>
<dbReference type="PANTHER" id="PTHR48182:SF3">
    <property type="entry name" value="DUF676 DOMAIN-CONTAINING PROTEIN"/>
    <property type="match status" value="1"/>
</dbReference>
<evidence type="ECO:0000313" key="3">
    <source>
        <dbReference type="Proteomes" id="UP001305414"/>
    </source>
</evidence>
<feature type="compositionally biased region" description="Pro residues" evidence="1">
    <location>
        <begin position="1"/>
        <end position="10"/>
    </location>
</feature>
<gene>
    <name evidence="2" type="ORF">RRF57_012801</name>
</gene>
<reference evidence="2 3" key="1">
    <citation type="submission" date="2023-10" db="EMBL/GenBank/DDBJ databases">
        <title>Draft genome sequence of Xylaria bambusicola isolate GMP-LS, the root and basal stem rot pathogen of sugarcane in Indonesia.</title>
        <authorList>
            <person name="Selvaraj P."/>
            <person name="Muralishankar V."/>
            <person name="Muruganantham S."/>
            <person name="Sp S."/>
            <person name="Haryani S."/>
            <person name="Lau K.J.X."/>
            <person name="Naqvi N.I."/>
        </authorList>
    </citation>
    <scope>NUCLEOTIDE SEQUENCE [LARGE SCALE GENOMIC DNA]</scope>
    <source>
        <strain evidence="2">GMP-LS</strain>
    </source>
</reference>
<evidence type="ECO:0000256" key="1">
    <source>
        <dbReference type="SAM" id="MobiDB-lite"/>
    </source>
</evidence>
<proteinExistence type="predicted"/>
<dbReference type="EMBL" id="JAWHQM010000091">
    <property type="protein sequence ID" value="KAK5637089.1"/>
    <property type="molecule type" value="Genomic_DNA"/>
</dbReference>
<organism evidence="2 3">
    <name type="scientific">Xylaria bambusicola</name>
    <dbReference type="NCBI Taxonomy" id="326684"/>
    <lineage>
        <taxon>Eukaryota</taxon>
        <taxon>Fungi</taxon>
        <taxon>Dikarya</taxon>
        <taxon>Ascomycota</taxon>
        <taxon>Pezizomycotina</taxon>
        <taxon>Sordariomycetes</taxon>
        <taxon>Xylariomycetidae</taxon>
        <taxon>Xylariales</taxon>
        <taxon>Xylariaceae</taxon>
        <taxon>Xylaria</taxon>
    </lineage>
</organism>
<keyword evidence="3" id="KW-1185">Reference proteome</keyword>
<dbReference type="PANTHER" id="PTHR48182">
    <property type="entry name" value="PROTEIN SERAC1"/>
    <property type="match status" value="1"/>
</dbReference>
<dbReference type="InterPro" id="IPR052374">
    <property type="entry name" value="SERAC1"/>
</dbReference>
<name>A0AAN7UYI6_9PEZI</name>